<evidence type="ECO:0000313" key="1">
    <source>
        <dbReference type="EMBL" id="MBP2402460.1"/>
    </source>
</evidence>
<organism evidence="1 2">
    <name type="scientific">Streptomyces syringium</name>
    <dbReference type="NCBI Taxonomy" id="76729"/>
    <lineage>
        <taxon>Bacteria</taxon>
        <taxon>Bacillati</taxon>
        <taxon>Actinomycetota</taxon>
        <taxon>Actinomycetes</taxon>
        <taxon>Kitasatosporales</taxon>
        <taxon>Streptomycetaceae</taxon>
        <taxon>Streptomyces</taxon>
    </lineage>
</organism>
<dbReference type="EMBL" id="JAGIOH010000001">
    <property type="protein sequence ID" value="MBP2402460.1"/>
    <property type="molecule type" value="Genomic_DNA"/>
</dbReference>
<protein>
    <submittedName>
        <fullName evidence="1">Uncharacterized protein</fullName>
    </submittedName>
</protein>
<dbReference type="Proteomes" id="UP001519291">
    <property type="component" value="Unassembled WGS sequence"/>
</dbReference>
<reference evidence="1 2" key="1">
    <citation type="submission" date="2021-03" db="EMBL/GenBank/DDBJ databases">
        <title>Sequencing the genomes of 1000 actinobacteria strains.</title>
        <authorList>
            <person name="Klenk H.-P."/>
        </authorList>
    </citation>
    <scope>NUCLEOTIDE SEQUENCE [LARGE SCALE GENOMIC DNA]</scope>
    <source>
        <strain evidence="1 2">DSM 41480</strain>
    </source>
</reference>
<evidence type="ECO:0000313" key="2">
    <source>
        <dbReference type="Proteomes" id="UP001519291"/>
    </source>
</evidence>
<dbReference type="GeneID" id="91573505"/>
<gene>
    <name evidence="1" type="ORF">JO379_001929</name>
</gene>
<accession>A0ABS4Y115</accession>
<keyword evidence="2" id="KW-1185">Reference proteome</keyword>
<proteinExistence type="predicted"/>
<name>A0ABS4Y115_9ACTN</name>
<comment type="caution">
    <text evidence="1">The sequence shown here is derived from an EMBL/GenBank/DDBJ whole genome shotgun (WGS) entry which is preliminary data.</text>
</comment>
<dbReference type="RefSeq" id="WP_307841935.1">
    <property type="nucleotide sequence ID" value="NZ_JAGIOH010000001.1"/>
</dbReference>
<sequence length="53" mass="5910">MEVKITGTEKEPGKVCVMMAKSFEKTVTLEEPLEDRKVVDAKSGERVAEKQAK</sequence>